<name>A0ABY8BJM5_AFICR</name>
<evidence type="ECO:0000313" key="2">
    <source>
        <dbReference type="EMBL" id="WEF50198.1"/>
    </source>
</evidence>
<dbReference type="EMBL" id="CP113162">
    <property type="protein sequence ID" value="WEF50198.1"/>
    <property type="molecule type" value="Genomic_DNA"/>
</dbReference>
<sequence length="170" mass="18441">MSYYSGAPTMPYGGRIFAAAVMACALALPAPAHADATFRLSHNQRISCSKILMPGKRQVIACKSYAYLFNTTTSEFYRCEAQVSVTRDISKILGTEGSGTCRLRTKVFSENSNYDFDAVETEPPNTNAFFGSGGTAIWAADVSTRKVRGCIELATGISSPVLKCMDMNFE</sequence>
<feature type="signal peptide" evidence="1">
    <location>
        <begin position="1"/>
        <end position="34"/>
    </location>
</feature>
<keyword evidence="3" id="KW-1185">Reference proteome</keyword>
<organism evidence="2 3">
    <name type="scientific">Afipia carboxydohydrogena</name>
    <name type="common">Pseudomonas carboxydohydrogena</name>
    <dbReference type="NCBI Taxonomy" id="290"/>
    <lineage>
        <taxon>Bacteria</taxon>
        <taxon>Pseudomonadati</taxon>
        <taxon>Pseudomonadota</taxon>
        <taxon>Alphaproteobacteria</taxon>
        <taxon>Hyphomicrobiales</taxon>
        <taxon>Nitrobacteraceae</taxon>
        <taxon>Afipia</taxon>
    </lineage>
</organism>
<evidence type="ECO:0000256" key="1">
    <source>
        <dbReference type="SAM" id="SignalP"/>
    </source>
</evidence>
<reference evidence="2 3" key="1">
    <citation type="submission" date="2022-11" db="EMBL/GenBank/DDBJ databases">
        <authorList>
            <person name="Siebert D."/>
            <person name="Busche T."/>
            <person name="Saydam E."/>
            <person name="Kalinowski J."/>
            <person name="Ruckert C."/>
            <person name="Blombach B."/>
        </authorList>
    </citation>
    <scope>NUCLEOTIDE SEQUENCE [LARGE SCALE GENOMIC DNA]</scope>
    <source>
        <strain evidence="2 3">DSM 1083</strain>
    </source>
</reference>
<proteinExistence type="predicted"/>
<dbReference type="Proteomes" id="UP001213907">
    <property type="component" value="Chromosome"/>
</dbReference>
<gene>
    <name evidence="2" type="ORF">AFIC_001723</name>
</gene>
<accession>A0ABY8BJM5</accession>
<evidence type="ECO:0000313" key="3">
    <source>
        <dbReference type="Proteomes" id="UP001213907"/>
    </source>
</evidence>
<keyword evidence="1" id="KW-0732">Signal</keyword>
<protein>
    <submittedName>
        <fullName evidence="2">Uncharacterized protein</fullName>
    </submittedName>
</protein>
<feature type="chain" id="PRO_5046173084" evidence="1">
    <location>
        <begin position="35"/>
        <end position="170"/>
    </location>
</feature>